<evidence type="ECO:0000313" key="2">
    <source>
        <dbReference type="Proteomes" id="UP000005580"/>
    </source>
</evidence>
<protein>
    <submittedName>
        <fullName evidence="1">Uncharacterized protein</fullName>
    </submittedName>
</protein>
<gene>
    <name evidence="1" type="ORF">HMPREF0663_12396</name>
</gene>
<dbReference type="HOGENOM" id="CLU_3237781_0_0_10"/>
<dbReference type="Proteomes" id="UP000005580">
    <property type="component" value="Unassembled WGS sequence"/>
</dbReference>
<evidence type="ECO:0000313" key="1">
    <source>
        <dbReference type="EMBL" id="EFZ36329.1"/>
    </source>
</evidence>
<proteinExistence type="predicted"/>
<organism evidence="1 2">
    <name type="scientific">Hoylesella oralis ATCC 33269</name>
    <dbReference type="NCBI Taxonomy" id="873533"/>
    <lineage>
        <taxon>Bacteria</taxon>
        <taxon>Pseudomonadati</taxon>
        <taxon>Bacteroidota</taxon>
        <taxon>Bacteroidia</taxon>
        <taxon>Bacteroidales</taxon>
        <taxon>Prevotellaceae</taxon>
        <taxon>Hoylesella</taxon>
    </lineage>
</organism>
<sequence>MIHFEIWQDIFGIWGLWLLFRGSFGLTAEKYKSGESQYEDFQI</sequence>
<reference evidence="1" key="1">
    <citation type="submission" date="2011-01" db="EMBL/GenBank/DDBJ databases">
        <authorList>
            <person name="Muzny D."/>
            <person name="Qin X."/>
            <person name="Buhay C."/>
            <person name="Dugan-Rocha S."/>
            <person name="Ding Y."/>
            <person name="Chen G."/>
            <person name="Hawes A."/>
            <person name="Holder M."/>
            <person name="Jhangiani S."/>
            <person name="Johnson A."/>
            <person name="Khan Z."/>
            <person name="Li Z."/>
            <person name="Liu W."/>
            <person name="Liu X."/>
            <person name="Perez L."/>
            <person name="Shen H."/>
            <person name="Wang Q."/>
            <person name="Watt J."/>
            <person name="Xi L."/>
            <person name="Xin Y."/>
            <person name="Zhou J."/>
            <person name="Deng J."/>
            <person name="Jiang H."/>
            <person name="Liu Y."/>
            <person name="Qu J."/>
            <person name="Song X.-Z."/>
            <person name="Zhang L."/>
            <person name="Villasana D."/>
            <person name="Johnson A."/>
            <person name="Liu J."/>
            <person name="Liyanage D."/>
            <person name="Lorensuhewa L."/>
            <person name="Robinson T."/>
            <person name="Song A."/>
            <person name="Song B.-B."/>
            <person name="Dinh H."/>
            <person name="Thornton R."/>
            <person name="Coyle M."/>
            <person name="Francisco L."/>
            <person name="Jackson L."/>
            <person name="Javaid M."/>
            <person name="Korchina V."/>
            <person name="Kovar C."/>
            <person name="Mata R."/>
            <person name="Mathew T."/>
            <person name="Ngo R."/>
            <person name="Nguyen L."/>
            <person name="Nguyen N."/>
            <person name="Okwuonu G."/>
            <person name="Ongeri F."/>
            <person name="Pham C."/>
            <person name="Simmons D."/>
            <person name="Wilczek-Boney K."/>
            <person name="Hale W."/>
            <person name="Jakkamsetti A."/>
            <person name="Pham P."/>
            <person name="Ruth R."/>
            <person name="San Lucas F."/>
            <person name="Warren J."/>
            <person name="Zhang J."/>
            <person name="Zhao Z."/>
            <person name="Zhou C."/>
            <person name="Zhu D."/>
            <person name="Lee S."/>
            <person name="Bess C."/>
            <person name="Blankenburg K."/>
            <person name="Forbes L."/>
            <person name="Fu Q."/>
            <person name="Gubbala S."/>
            <person name="Hirani K."/>
            <person name="Jayaseelan J.C."/>
            <person name="Lara F."/>
            <person name="Munidasa M."/>
            <person name="Palculict T."/>
            <person name="Patil S."/>
            <person name="Pu L.-L."/>
            <person name="Saada N."/>
            <person name="Tang L."/>
            <person name="Weissenberger G."/>
            <person name="Zhu Y."/>
            <person name="Hemphill L."/>
            <person name="Shang Y."/>
            <person name="Youmans B."/>
            <person name="Ayvaz T."/>
            <person name="Ross M."/>
            <person name="Santibanez J."/>
            <person name="Aqrawi P."/>
            <person name="Gross S."/>
            <person name="Joshi V."/>
            <person name="Fowler G."/>
            <person name="Nazareth L."/>
            <person name="Reid J."/>
            <person name="Worley K."/>
            <person name="Petrosino J."/>
            <person name="Highlander S."/>
            <person name="Gibbs R."/>
        </authorList>
    </citation>
    <scope>NUCLEOTIDE SEQUENCE [LARGE SCALE GENOMIC DNA]</scope>
    <source>
        <strain evidence="1">ATCC 33269</strain>
    </source>
</reference>
<keyword evidence="2" id="KW-1185">Reference proteome</keyword>
<name>E7RSX8_9BACT</name>
<accession>E7RSX8</accession>
<comment type="caution">
    <text evidence="1">The sequence shown here is derived from an EMBL/GenBank/DDBJ whole genome shotgun (WGS) entry which is preliminary data.</text>
</comment>
<dbReference type="EMBL" id="AEPE02000006">
    <property type="protein sequence ID" value="EFZ36329.1"/>
    <property type="molecule type" value="Genomic_DNA"/>
</dbReference>
<dbReference type="AlphaFoldDB" id="E7RSX8"/>